<protein>
    <submittedName>
        <fullName evidence="1">Uncharacterized protein</fullName>
    </submittedName>
</protein>
<dbReference type="Proteomes" id="UP001176961">
    <property type="component" value="Unassembled WGS sequence"/>
</dbReference>
<evidence type="ECO:0000313" key="1">
    <source>
        <dbReference type="EMBL" id="CAJ0589736.1"/>
    </source>
</evidence>
<evidence type="ECO:0000313" key="2">
    <source>
        <dbReference type="Proteomes" id="UP001176961"/>
    </source>
</evidence>
<name>A0AA36DL59_CYLNA</name>
<comment type="caution">
    <text evidence="1">The sequence shown here is derived from an EMBL/GenBank/DDBJ whole genome shotgun (WGS) entry which is preliminary data.</text>
</comment>
<dbReference type="AlphaFoldDB" id="A0AA36DL59"/>
<gene>
    <name evidence="1" type="ORF">CYNAS_LOCUS1719</name>
</gene>
<sequence>MIFAHISEQEESSPDSSELRCRKIAFNFVRHSYGLMRMDLTPKYIRKRRAQGPLTYPNGPRFLSFLEEMVLNMASFTWTVFAIVDHF</sequence>
<organism evidence="1 2">
    <name type="scientific">Cylicocyclus nassatus</name>
    <name type="common">Nematode worm</name>
    <dbReference type="NCBI Taxonomy" id="53992"/>
    <lineage>
        <taxon>Eukaryota</taxon>
        <taxon>Metazoa</taxon>
        <taxon>Ecdysozoa</taxon>
        <taxon>Nematoda</taxon>
        <taxon>Chromadorea</taxon>
        <taxon>Rhabditida</taxon>
        <taxon>Rhabditina</taxon>
        <taxon>Rhabditomorpha</taxon>
        <taxon>Strongyloidea</taxon>
        <taxon>Strongylidae</taxon>
        <taxon>Cylicocyclus</taxon>
    </lineage>
</organism>
<accession>A0AA36DL59</accession>
<keyword evidence="2" id="KW-1185">Reference proteome</keyword>
<dbReference type="EMBL" id="CATQJL010000001">
    <property type="protein sequence ID" value="CAJ0589736.1"/>
    <property type="molecule type" value="Genomic_DNA"/>
</dbReference>
<reference evidence="1" key="1">
    <citation type="submission" date="2023-07" db="EMBL/GenBank/DDBJ databases">
        <authorList>
            <consortium name="CYATHOMIX"/>
        </authorList>
    </citation>
    <scope>NUCLEOTIDE SEQUENCE</scope>
    <source>
        <strain evidence="1">N/A</strain>
    </source>
</reference>
<proteinExistence type="predicted"/>